<feature type="region of interest" description="Disordered" evidence="1">
    <location>
        <begin position="108"/>
        <end position="144"/>
    </location>
</feature>
<dbReference type="EMBL" id="JARKIB010000066">
    <property type="protein sequence ID" value="KAJ7750186.1"/>
    <property type="molecule type" value="Genomic_DNA"/>
</dbReference>
<organism evidence="2 3">
    <name type="scientific">Mycena metata</name>
    <dbReference type="NCBI Taxonomy" id="1033252"/>
    <lineage>
        <taxon>Eukaryota</taxon>
        <taxon>Fungi</taxon>
        <taxon>Dikarya</taxon>
        <taxon>Basidiomycota</taxon>
        <taxon>Agaricomycotina</taxon>
        <taxon>Agaricomycetes</taxon>
        <taxon>Agaricomycetidae</taxon>
        <taxon>Agaricales</taxon>
        <taxon>Marasmiineae</taxon>
        <taxon>Mycenaceae</taxon>
        <taxon>Mycena</taxon>
    </lineage>
</organism>
<evidence type="ECO:0000313" key="3">
    <source>
        <dbReference type="Proteomes" id="UP001215598"/>
    </source>
</evidence>
<feature type="compositionally biased region" description="Basic and acidic residues" evidence="1">
    <location>
        <begin position="119"/>
        <end position="138"/>
    </location>
</feature>
<dbReference type="AlphaFoldDB" id="A0AAD7IWL8"/>
<sequence>MRVTKAMLACMGALPADAVARVQLGDGVGPSDDEILVMGLLNAAMVSMRDDLIELKVKFADDWVAYGEHLKERHSKPHFCTFGLKSTAMQLRIYSPKPKMSTNATIPPICGNSKLMPNTEDRSLPHESIRRRVPRGLERSPGNG</sequence>
<keyword evidence="3" id="KW-1185">Reference proteome</keyword>
<dbReference type="Proteomes" id="UP001215598">
    <property type="component" value="Unassembled WGS sequence"/>
</dbReference>
<proteinExistence type="predicted"/>
<protein>
    <submittedName>
        <fullName evidence="2">Uncharacterized protein</fullName>
    </submittedName>
</protein>
<reference evidence="2" key="1">
    <citation type="submission" date="2023-03" db="EMBL/GenBank/DDBJ databases">
        <title>Massive genome expansion in bonnet fungi (Mycena s.s.) driven by repeated elements and novel gene families across ecological guilds.</title>
        <authorList>
            <consortium name="Lawrence Berkeley National Laboratory"/>
            <person name="Harder C.B."/>
            <person name="Miyauchi S."/>
            <person name="Viragh M."/>
            <person name="Kuo A."/>
            <person name="Thoen E."/>
            <person name="Andreopoulos B."/>
            <person name="Lu D."/>
            <person name="Skrede I."/>
            <person name="Drula E."/>
            <person name="Henrissat B."/>
            <person name="Morin E."/>
            <person name="Kohler A."/>
            <person name="Barry K."/>
            <person name="LaButti K."/>
            <person name="Morin E."/>
            <person name="Salamov A."/>
            <person name="Lipzen A."/>
            <person name="Mereny Z."/>
            <person name="Hegedus B."/>
            <person name="Baldrian P."/>
            <person name="Stursova M."/>
            <person name="Weitz H."/>
            <person name="Taylor A."/>
            <person name="Grigoriev I.V."/>
            <person name="Nagy L.G."/>
            <person name="Martin F."/>
            <person name="Kauserud H."/>
        </authorList>
    </citation>
    <scope>NUCLEOTIDE SEQUENCE</scope>
    <source>
        <strain evidence="2">CBHHK182m</strain>
    </source>
</reference>
<comment type="caution">
    <text evidence="2">The sequence shown here is derived from an EMBL/GenBank/DDBJ whole genome shotgun (WGS) entry which is preliminary data.</text>
</comment>
<name>A0AAD7IWL8_9AGAR</name>
<accession>A0AAD7IWL8</accession>
<evidence type="ECO:0000313" key="2">
    <source>
        <dbReference type="EMBL" id="KAJ7750186.1"/>
    </source>
</evidence>
<evidence type="ECO:0000256" key="1">
    <source>
        <dbReference type="SAM" id="MobiDB-lite"/>
    </source>
</evidence>
<gene>
    <name evidence="2" type="ORF">B0H16DRAFT_1460751</name>
</gene>